<evidence type="ECO:0000256" key="1">
    <source>
        <dbReference type="SAM" id="SignalP"/>
    </source>
</evidence>
<feature type="chain" id="PRO_5030665691" evidence="1">
    <location>
        <begin position="24"/>
        <end position="46"/>
    </location>
</feature>
<dbReference type="AlphaFoldDB" id="A0A7Z2JGS9"/>
<gene>
    <name evidence="2" type="ORF">FAZ98_16100</name>
</gene>
<name>A0A7Z2JGS9_9BURK</name>
<proteinExistence type="predicted"/>
<evidence type="ECO:0000313" key="3">
    <source>
        <dbReference type="Proteomes" id="UP000433577"/>
    </source>
</evidence>
<dbReference type="KEGG" id="pacs:FAZ98_16100"/>
<protein>
    <submittedName>
        <fullName evidence="2">Uncharacterized protein</fullName>
    </submittedName>
</protein>
<dbReference type="RefSeq" id="WP_158952316.1">
    <property type="nucleotide sequence ID" value="NZ_CP046914.1"/>
</dbReference>
<sequence length="46" mass="5180">MKKLALSLLASAMIVTIPTLARADDHHHHPVCHSVKDHGHWHKVCH</sequence>
<keyword evidence="1" id="KW-0732">Signal</keyword>
<organism evidence="2 3">
    <name type="scientific">Paraburkholderia acidisoli</name>
    <dbReference type="NCBI Taxonomy" id="2571748"/>
    <lineage>
        <taxon>Bacteria</taxon>
        <taxon>Pseudomonadati</taxon>
        <taxon>Pseudomonadota</taxon>
        <taxon>Betaproteobacteria</taxon>
        <taxon>Burkholderiales</taxon>
        <taxon>Burkholderiaceae</taxon>
        <taxon>Paraburkholderia</taxon>
    </lineage>
</organism>
<accession>A0A7Z2JGS9</accession>
<feature type="signal peptide" evidence="1">
    <location>
        <begin position="1"/>
        <end position="23"/>
    </location>
</feature>
<dbReference type="EMBL" id="CP046914">
    <property type="protein sequence ID" value="QGZ63323.1"/>
    <property type="molecule type" value="Genomic_DNA"/>
</dbReference>
<evidence type="ECO:0000313" key="2">
    <source>
        <dbReference type="EMBL" id="QGZ63323.1"/>
    </source>
</evidence>
<reference evidence="2 3" key="1">
    <citation type="submission" date="2019-12" db="EMBL/GenBank/DDBJ databases">
        <title>Paraburkholderia acidiphila 7Q-K02 sp. nov and Paraburkholderia acidisoli DHF22 sp. nov., two strains isolated from forest soil.</title>
        <authorList>
            <person name="Gao Z."/>
            <person name="Qiu L."/>
        </authorList>
    </citation>
    <scope>NUCLEOTIDE SEQUENCE [LARGE SCALE GENOMIC DNA]</scope>
    <source>
        <strain evidence="2 3">DHF22</strain>
    </source>
</reference>
<keyword evidence="3" id="KW-1185">Reference proteome</keyword>
<dbReference type="Proteomes" id="UP000433577">
    <property type="component" value="Chromosome 2"/>
</dbReference>